<dbReference type="AlphaFoldDB" id="M5RI99"/>
<dbReference type="RefSeq" id="WP_008699589.1">
    <property type="nucleotide sequence ID" value="NZ_ANOG01000581.1"/>
</dbReference>
<dbReference type="OrthoDB" id="8456019at2"/>
<reference evidence="1" key="1">
    <citation type="submission" date="2012-12" db="EMBL/GenBank/DDBJ databases">
        <title>Permanent draft genome of Rhodopirellula maiorica strain SM1.</title>
        <authorList>
            <person name="Richter M."/>
            <person name="Richter-Heitmann T."/>
            <person name="Frank C."/>
            <person name="Harder J."/>
            <person name="Glockner F.O."/>
        </authorList>
    </citation>
    <scope>NUCLEOTIDE SEQUENCE</scope>
    <source>
        <strain evidence="1">SM1</strain>
    </source>
</reference>
<sequence>MSTPSGLAIATAQTNVDILVFAGHRVTYLLMNYLHTMNVKLGSYLAFPSPYRLAARNFMTENIDFLSPRLVGDRFDWHSIPLEVLKDLSALEELLVEVAKWHYRNENPQRKRIPKGFAEEVSLKVTEIGDGSAIPKIVLCVSSVTGTLFPVDHREYFAKAKESIVTAIDQAHHQGSVAGILQESHLAYFDRIGRSLRDSEALELNYPDSKRPARINRATRRYLTLAASSVQGFTEEVTVRGSVCEADQRKDRFQLQLIDGRIIDAPIQSEHRETILDAFQRFRQGVRVMIDGVGRFDRRSRLDGLESVEHISLLDSLDVGARLEEFTSLTNGWLEGKGVAPKVDDLEWLTDQFEANYSDRLPAPYLYPTGEGGVQAEWSLDRWEATLDIDLKSKSAYWHALNQSSDDESECEIDLSSLDGWKWLAEQLTLLVPGDPGE</sequence>
<keyword evidence="2" id="KW-1185">Reference proteome</keyword>
<organism evidence="1 2">
    <name type="scientific">Rhodopirellula maiorica SM1</name>
    <dbReference type="NCBI Taxonomy" id="1265738"/>
    <lineage>
        <taxon>Bacteria</taxon>
        <taxon>Pseudomonadati</taxon>
        <taxon>Planctomycetota</taxon>
        <taxon>Planctomycetia</taxon>
        <taxon>Pirellulales</taxon>
        <taxon>Pirellulaceae</taxon>
        <taxon>Novipirellula</taxon>
    </lineage>
</organism>
<accession>M5RI99</accession>
<evidence type="ECO:0000313" key="2">
    <source>
        <dbReference type="Proteomes" id="UP000011991"/>
    </source>
</evidence>
<gene>
    <name evidence="1" type="ORF">RMSM_04032</name>
</gene>
<name>M5RI99_9BACT</name>
<evidence type="ECO:0000313" key="1">
    <source>
        <dbReference type="EMBL" id="EMI19038.1"/>
    </source>
</evidence>
<protein>
    <submittedName>
        <fullName evidence="1">Uncharacterized protein</fullName>
    </submittedName>
</protein>
<dbReference type="PATRIC" id="fig|1265738.3.peg.4036"/>
<dbReference type="EMBL" id="ANOG01000581">
    <property type="protein sequence ID" value="EMI19038.1"/>
    <property type="molecule type" value="Genomic_DNA"/>
</dbReference>
<reference evidence="1" key="2">
    <citation type="journal article" date="2013" name="Mar. Genomics">
        <title>Expression of sulfatases in Rhodopirellula baltica and the diversity of sulfatases in the genus Rhodopirellula.</title>
        <authorList>
            <person name="Wegner C.E."/>
            <person name="Richter-Heitmann T."/>
            <person name="Klindworth A."/>
            <person name="Klockow C."/>
            <person name="Richter M."/>
            <person name="Achstetter T."/>
            <person name="Glockner F.O."/>
            <person name="Harder J."/>
        </authorList>
    </citation>
    <scope>NUCLEOTIDE SEQUENCE [LARGE SCALE GENOMIC DNA]</scope>
    <source>
        <strain evidence="1">SM1</strain>
    </source>
</reference>
<proteinExistence type="predicted"/>
<comment type="caution">
    <text evidence="1">The sequence shown here is derived from an EMBL/GenBank/DDBJ whole genome shotgun (WGS) entry which is preliminary data.</text>
</comment>
<dbReference type="Proteomes" id="UP000011991">
    <property type="component" value="Unassembled WGS sequence"/>
</dbReference>